<evidence type="ECO:0000259" key="4">
    <source>
        <dbReference type="PROSITE" id="PS50405"/>
    </source>
</evidence>
<reference evidence="5 6" key="1">
    <citation type="submission" date="2015-10" db="EMBL/GenBank/DDBJ databases">
        <title>Genome sequencing of Penicillium freii.</title>
        <authorList>
            <person name="Nguyen H.D."/>
            <person name="Visagie C.M."/>
            <person name="Seifert K.A."/>
        </authorList>
    </citation>
    <scope>NUCLEOTIDE SEQUENCE [LARGE SCALE GENOMIC DNA]</scope>
    <source>
        <strain evidence="5 6">DAOM 242723</strain>
    </source>
</reference>
<evidence type="ECO:0008006" key="7">
    <source>
        <dbReference type="Google" id="ProtNLM"/>
    </source>
</evidence>
<evidence type="ECO:0000256" key="2">
    <source>
        <dbReference type="RuleBase" id="RU003494"/>
    </source>
</evidence>
<dbReference type="EMBL" id="LLXE01000691">
    <property type="protein sequence ID" value="KUM55678.1"/>
    <property type="molecule type" value="Genomic_DNA"/>
</dbReference>
<dbReference type="CDD" id="cd03048">
    <property type="entry name" value="GST_N_Ure2p_like"/>
    <property type="match status" value="1"/>
</dbReference>
<dbReference type="Gene3D" id="1.20.1050.10">
    <property type="match status" value="1"/>
</dbReference>
<dbReference type="PANTHER" id="PTHR44051:SF3">
    <property type="entry name" value="TRANSCRIPTIONAL REGULATOR URE2"/>
    <property type="match status" value="1"/>
</dbReference>
<sequence>MQPITLYSHEIGPNPWKVAIILSALGLEYKTIFVSFDEVKLPPFTDINPNGRLPAIHDRNRNITLWESGAIVQYLIDTYDVSHKLSYDTFPERYHTQQWLHFQMSGQGPYYGQLGWFKRQPNPDPSAIARYSNEIRRVTSVLDKALQGRQWLVGDKCTYADLSFVPWQDLLSMFHGDQVETMTRDFPNVDTWMGRMRAREDVKKVLQEKALAMEKMAQK</sequence>
<name>A0A101M7X9_PENFR</name>
<feature type="domain" description="GST C-terminal" evidence="4">
    <location>
        <begin position="89"/>
        <end position="219"/>
    </location>
</feature>
<feature type="domain" description="GST N-terminal" evidence="3">
    <location>
        <begin position="2"/>
        <end position="83"/>
    </location>
</feature>
<dbReference type="PROSITE" id="PS50405">
    <property type="entry name" value="GST_CTER"/>
    <property type="match status" value="1"/>
</dbReference>
<dbReference type="AlphaFoldDB" id="A0A101M7X9"/>
<evidence type="ECO:0000313" key="5">
    <source>
        <dbReference type="EMBL" id="KUM55678.1"/>
    </source>
</evidence>
<comment type="caution">
    <text evidence="5">The sequence shown here is derived from an EMBL/GenBank/DDBJ whole genome shotgun (WGS) entry which is preliminary data.</text>
</comment>
<dbReference type="InterPro" id="IPR004046">
    <property type="entry name" value="GST_C"/>
</dbReference>
<dbReference type="SUPFAM" id="SSF52833">
    <property type="entry name" value="Thioredoxin-like"/>
    <property type="match status" value="1"/>
</dbReference>
<dbReference type="PANTHER" id="PTHR44051">
    <property type="entry name" value="GLUTATHIONE S-TRANSFERASE-RELATED"/>
    <property type="match status" value="1"/>
</dbReference>
<dbReference type="SFLD" id="SFLDS00019">
    <property type="entry name" value="Glutathione_Transferase_(cytos"/>
    <property type="match status" value="1"/>
</dbReference>
<dbReference type="Gene3D" id="3.40.30.10">
    <property type="entry name" value="Glutaredoxin"/>
    <property type="match status" value="1"/>
</dbReference>
<proteinExistence type="inferred from homology"/>
<evidence type="ECO:0000256" key="1">
    <source>
        <dbReference type="ARBA" id="ARBA00007409"/>
    </source>
</evidence>
<dbReference type="OrthoDB" id="422574at2759"/>
<organism evidence="5 6">
    <name type="scientific">Penicillium freii</name>
    <dbReference type="NCBI Taxonomy" id="48697"/>
    <lineage>
        <taxon>Eukaryota</taxon>
        <taxon>Fungi</taxon>
        <taxon>Dikarya</taxon>
        <taxon>Ascomycota</taxon>
        <taxon>Pezizomycotina</taxon>
        <taxon>Eurotiomycetes</taxon>
        <taxon>Eurotiomycetidae</taxon>
        <taxon>Eurotiales</taxon>
        <taxon>Aspergillaceae</taxon>
        <taxon>Penicillium</taxon>
    </lineage>
</organism>
<evidence type="ECO:0000313" key="6">
    <source>
        <dbReference type="Proteomes" id="UP000055045"/>
    </source>
</evidence>
<protein>
    <recommendedName>
        <fullName evidence="7">Glutathione S-transferase</fullName>
    </recommendedName>
</protein>
<dbReference type="InterPro" id="IPR004045">
    <property type="entry name" value="Glutathione_S-Trfase_N"/>
</dbReference>
<dbReference type="Pfam" id="PF02798">
    <property type="entry name" value="GST_N"/>
    <property type="match status" value="1"/>
</dbReference>
<gene>
    <name evidence="5" type="ORF">ACN42_g11569</name>
</gene>
<dbReference type="SFLD" id="SFLDG00358">
    <property type="entry name" value="Main_(cytGST)"/>
    <property type="match status" value="1"/>
</dbReference>
<evidence type="ECO:0000259" key="3">
    <source>
        <dbReference type="PROSITE" id="PS50404"/>
    </source>
</evidence>
<dbReference type="InterPro" id="IPR040079">
    <property type="entry name" value="Glutathione_S-Trfase"/>
</dbReference>
<dbReference type="InterPro" id="IPR036249">
    <property type="entry name" value="Thioredoxin-like_sf"/>
</dbReference>
<dbReference type="PROSITE" id="PS50404">
    <property type="entry name" value="GST_NTER"/>
    <property type="match status" value="1"/>
</dbReference>
<dbReference type="STRING" id="48697.A0A101M7X9"/>
<keyword evidence="6" id="KW-1185">Reference proteome</keyword>
<accession>A0A101M7X9</accession>
<dbReference type="SUPFAM" id="SSF47616">
    <property type="entry name" value="GST C-terminal domain-like"/>
    <property type="match status" value="1"/>
</dbReference>
<comment type="similarity">
    <text evidence="1 2">Belongs to the GST superfamily.</text>
</comment>
<dbReference type="InterPro" id="IPR036282">
    <property type="entry name" value="Glutathione-S-Trfase_C_sf"/>
</dbReference>
<dbReference type="Proteomes" id="UP000055045">
    <property type="component" value="Unassembled WGS sequence"/>
</dbReference>
<dbReference type="SFLD" id="SFLDG01151">
    <property type="entry name" value="Main.2:_Nu-like"/>
    <property type="match status" value="1"/>
</dbReference>
<dbReference type="Pfam" id="PF00043">
    <property type="entry name" value="GST_C"/>
    <property type="match status" value="1"/>
</dbReference>
<dbReference type="InterPro" id="IPR010987">
    <property type="entry name" value="Glutathione-S-Trfase_C-like"/>
</dbReference>